<dbReference type="GO" id="GO:0016829">
    <property type="term" value="F:lyase activity"/>
    <property type="evidence" value="ECO:0007669"/>
    <property type="project" value="UniProtKB-KW"/>
</dbReference>
<evidence type="ECO:0000256" key="2">
    <source>
        <dbReference type="ARBA" id="ARBA00022729"/>
    </source>
</evidence>
<name>A0A174CLN7_9FIRM</name>
<proteinExistence type="predicted"/>
<dbReference type="InterPro" id="IPR012480">
    <property type="entry name" value="Hepar_II_III_C"/>
</dbReference>
<keyword evidence="4" id="KW-0456">Lyase</keyword>
<evidence type="ECO:0000256" key="3">
    <source>
        <dbReference type="ARBA" id="ARBA00022764"/>
    </source>
</evidence>
<sequence>MNNIPGDETLLTDNQLFEALDLNLPGLSEVKYNWARGNAALAKKALVKYFEQRTQVTYFYDCRSLPLKRMEPDELPYAYQSSLGLRGSLKDFCLQSGRSMMEHRYLLPGARKSEDLGPSYENMIHFNFLEDQGKRHRHSLDMFVRGQFFEALSVLYHEEGDTQVIATFTELVHKFFETYPLIVEDPSAGANRFQYTEDRDAMSVGWLTIVLISLFYTRLPYETDIDTAFDLLKHIWFLGIQFKRFEEDGYRPYNHHMWERGLVPFLLSILLPEIPDFRAYRERGAGIVCRHIKEDFNEDGGYSEHSIAYWSGAAIGEMLFRGIYLANLNEVPLLDEESHQKIYASFSLLSMLTPPGPLYPSLGDNGGPLADPILQLGIKMLSHPMCTELERARMLQKDADPEILPRDFCSTKAGFLCSRSSYRHDGNYILMSAKTGCGCSGHNHMDLLSLFLTFRGQAFIGEPYTDKLYHSIRMSSELRGYMYNMTSHNTVLAHGEPVLPDCVYANKWGVYRPDTPVTEYWTDPKGIYVKAHHDAYTYCRHTRRILFHRTRGLIIRDEMERGNRREKPHIQRWHLEPGTVCRILNDYSVLMEKNGVSLLWIWTDCCDIRLWKNTALCPEIYGSEDMLAPILDVSFLGPEDKKVDIGTITLDLLILDVTDGTWSSGLNLHSLRTKLREQAPAMDKKLSLECFPAI</sequence>
<organism evidence="7 8">
    <name type="scientific">Hungatella hathewayi</name>
    <dbReference type="NCBI Taxonomy" id="154046"/>
    <lineage>
        <taxon>Bacteria</taxon>
        <taxon>Bacillati</taxon>
        <taxon>Bacillota</taxon>
        <taxon>Clostridia</taxon>
        <taxon>Lachnospirales</taxon>
        <taxon>Lachnospiraceae</taxon>
        <taxon>Hungatella</taxon>
    </lineage>
</organism>
<dbReference type="Gene3D" id="2.70.98.70">
    <property type="match status" value="1"/>
</dbReference>
<dbReference type="RefSeq" id="WP_055654540.1">
    <property type="nucleotide sequence ID" value="NZ_CABIXC010000004.1"/>
</dbReference>
<comment type="subcellular location">
    <subcellularLocation>
        <location evidence="1">Periplasm</location>
    </subcellularLocation>
</comment>
<dbReference type="Pfam" id="PF16889">
    <property type="entry name" value="Hepar_II_III_N"/>
    <property type="match status" value="1"/>
</dbReference>
<dbReference type="Pfam" id="PF07940">
    <property type="entry name" value="Hepar_II_III_C"/>
    <property type="match status" value="1"/>
</dbReference>
<evidence type="ECO:0000313" key="8">
    <source>
        <dbReference type="Proteomes" id="UP000095651"/>
    </source>
</evidence>
<protein>
    <submittedName>
        <fullName evidence="7">Uncharacterized protein conserved in bacteria</fullName>
    </submittedName>
</protein>
<dbReference type="AlphaFoldDB" id="A0A174CLN7"/>
<dbReference type="SUPFAM" id="SSF48230">
    <property type="entry name" value="Chondroitin AC/alginate lyase"/>
    <property type="match status" value="1"/>
</dbReference>
<dbReference type="InterPro" id="IPR008929">
    <property type="entry name" value="Chondroitin_lyas"/>
</dbReference>
<dbReference type="InterPro" id="IPR031680">
    <property type="entry name" value="Hepar_II_III_N"/>
</dbReference>
<accession>A0A174CLN7</accession>
<keyword evidence="2" id="KW-0732">Signal</keyword>
<dbReference type="PANTHER" id="PTHR39210">
    <property type="entry name" value="HEPARIN-SULFATE LYASE"/>
    <property type="match status" value="1"/>
</dbReference>
<dbReference type="Gene3D" id="1.50.10.100">
    <property type="entry name" value="Chondroitin AC/alginate lyase"/>
    <property type="match status" value="1"/>
</dbReference>
<gene>
    <name evidence="7" type="ORF">ERS852407_01925</name>
</gene>
<feature type="domain" description="Heparinase II/III-like C-terminal" evidence="5">
    <location>
        <begin position="429"/>
        <end position="589"/>
    </location>
</feature>
<evidence type="ECO:0000256" key="1">
    <source>
        <dbReference type="ARBA" id="ARBA00004418"/>
    </source>
</evidence>
<dbReference type="Proteomes" id="UP000095651">
    <property type="component" value="Unassembled WGS sequence"/>
</dbReference>
<reference evidence="7 8" key="1">
    <citation type="submission" date="2015-09" db="EMBL/GenBank/DDBJ databases">
        <authorList>
            <consortium name="Pathogen Informatics"/>
        </authorList>
    </citation>
    <scope>NUCLEOTIDE SEQUENCE [LARGE SCALE GENOMIC DNA]</scope>
    <source>
        <strain evidence="7 8">2789STDY5608850</strain>
    </source>
</reference>
<dbReference type="GO" id="GO:0042597">
    <property type="term" value="C:periplasmic space"/>
    <property type="evidence" value="ECO:0007669"/>
    <property type="project" value="UniProtKB-SubCell"/>
</dbReference>
<dbReference type="PANTHER" id="PTHR39210:SF1">
    <property type="entry name" value="HEPARIN-SULFATE LYASE"/>
    <property type="match status" value="1"/>
</dbReference>
<feature type="domain" description="Heparin-sulfate lyase N-terminal" evidence="6">
    <location>
        <begin position="16"/>
        <end position="313"/>
    </location>
</feature>
<keyword evidence="3" id="KW-0574">Periplasm</keyword>
<evidence type="ECO:0000313" key="7">
    <source>
        <dbReference type="EMBL" id="CUO13129.1"/>
    </source>
</evidence>
<evidence type="ECO:0000259" key="6">
    <source>
        <dbReference type="Pfam" id="PF16889"/>
    </source>
</evidence>
<evidence type="ECO:0000256" key="4">
    <source>
        <dbReference type="ARBA" id="ARBA00023239"/>
    </source>
</evidence>
<dbReference type="EMBL" id="CYZE01000004">
    <property type="protein sequence ID" value="CUO13129.1"/>
    <property type="molecule type" value="Genomic_DNA"/>
</dbReference>
<evidence type="ECO:0000259" key="5">
    <source>
        <dbReference type="Pfam" id="PF07940"/>
    </source>
</evidence>